<gene>
    <name evidence="5" type="ORF">JF539_00585</name>
</gene>
<dbReference type="EMBL" id="JAEKJZ010000001">
    <property type="protein sequence ID" value="MBN9668810.1"/>
    <property type="molecule type" value="Genomic_DNA"/>
</dbReference>
<evidence type="ECO:0000256" key="3">
    <source>
        <dbReference type="ARBA" id="ARBA00023163"/>
    </source>
</evidence>
<dbReference type="AlphaFoldDB" id="A0A939E913"/>
<reference evidence="5" key="1">
    <citation type="submission" date="2020-12" db="EMBL/GenBank/DDBJ databases">
        <title>Oil enriched cultivation method for isolating marine PHA-producing bacteria.</title>
        <authorList>
            <person name="Zheng W."/>
            <person name="Yu S."/>
            <person name="Huang Y."/>
        </authorList>
    </citation>
    <scope>NUCLEOTIDE SEQUENCE</scope>
    <source>
        <strain evidence="5">SY-2-12</strain>
    </source>
</reference>
<dbReference type="InterPro" id="IPR036388">
    <property type="entry name" value="WH-like_DNA-bd_sf"/>
</dbReference>
<dbReference type="Gene3D" id="1.10.10.10">
    <property type="entry name" value="Winged helix-like DNA-binding domain superfamily/Winged helix DNA-binding domain"/>
    <property type="match status" value="2"/>
</dbReference>
<dbReference type="InterPro" id="IPR002577">
    <property type="entry name" value="HTH_HxlR"/>
</dbReference>
<dbReference type="Pfam" id="PF01638">
    <property type="entry name" value="HxlR"/>
    <property type="match status" value="2"/>
</dbReference>
<protein>
    <submittedName>
        <fullName evidence="5">Helix-turn-helix transcriptional regulator</fullName>
    </submittedName>
</protein>
<dbReference type="PANTHER" id="PTHR33204">
    <property type="entry name" value="TRANSCRIPTIONAL REGULATOR, MARR FAMILY"/>
    <property type="match status" value="1"/>
</dbReference>
<dbReference type="InterPro" id="IPR036390">
    <property type="entry name" value="WH_DNA-bd_sf"/>
</dbReference>
<evidence type="ECO:0000259" key="4">
    <source>
        <dbReference type="PROSITE" id="PS51118"/>
    </source>
</evidence>
<evidence type="ECO:0000313" key="6">
    <source>
        <dbReference type="Proteomes" id="UP000664096"/>
    </source>
</evidence>
<dbReference type="GO" id="GO:0003677">
    <property type="term" value="F:DNA binding"/>
    <property type="evidence" value="ECO:0007669"/>
    <property type="project" value="UniProtKB-KW"/>
</dbReference>
<evidence type="ECO:0000256" key="2">
    <source>
        <dbReference type="ARBA" id="ARBA00023125"/>
    </source>
</evidence>
<evidence type="ECO:0000256" key="1">
    <source>
        <dbReference type="ARBA" id="ARBA00023015"/>
    </source>
</evidence>
<organism evidence="5 6">
    <name type="scientific">Roseibium aggregatum</name>
    <dbReference type="NCBI Taxonomy" id="187304"/>
    <lineage>
        <taxon>Bacteria</taxon>
        <taxon>Pseudomonadati</taxon>
        <taxon>Pseudomonadota</taxon>
        <taxon>Alphaproteobacteria</taxon>
        <taxon>Hyphomicrobiales</taxon>
        <taxon>Stappiaceae</taxon>
        <taxon>Roseibium</taxon>
    </lineage>
</organism>
<dbReference type="SUPFAM" id="SSF46785">
    <property type="entry name" value="Winged helix' DNA-binding domain"/>
    <property type="match status" value="2"/>
</dbReference>
<dbReference type="Proteomes" id="UP000664096">
    <property type="component" value="Unassembled WGS sequence"/>
</dbReference>
<accession>A0A939E913</accession>
<keyword evidence="3" id="KW-0804">Transcription</keyword>
<name>A0A939E913_9HYPH</name>
<sequence>MDINTLVKLTSRAWSLKALALLHEGVPARQAPLLAASGASRTAFVQSLRHLEELGLMERNPGHGHPLRPEFRLTPKGQALAPIAHRIEATVRDDAGAALLRKMWTVPLLAVASRPKLFSEIKRDLVPITDRALSKSLRELDERNWIERSVDAALRPPRPYYRVINEGAGISRAIGLQGQGA</sequence>
<keyword evidence="2" id="KW-0238">DNA-binding</keyword>
<dbReference type="PANTHER" id="PTHR33204:SF18">
    <property type="entry name" value="TRANSCRIPTIONAL REGULATORY PROTEIN"/>
    <property type="match status" value="1"/>
</dbReference>
<keyword evidence="1" id="KW-0805">Transcription regulation</keyword>
<evidence type="ECO:0000313" key="5">
    <source>
        <dbReference type="EMBL" id="MBN9668810.1"/>
    </source>
</evidence>
<dbReference type="PROSITE" id="PS51118">
    <property type="entry name" value="HTH_HXLR"/>
    <property type="match status" value="1"/>
</dbReference>
<proteinExistence type="predicted"/>
<feature type="domain" description="HTH hxlR-type" evidence="4">
    <location>
        <begin position="1"/>
        <end position="99"/>
    </location>
</feature>
<comment type="caution">
    <text evidence="5">The sequence shown here is derived from an EMBL/GenBank/DDBJ whole genome shotgun (WGS) entry which is preliminary data.</text>
</comment>